<dbReference type="InterPro" id="IPR007844">
    <property type="entry name" value="AsmA"/>
</dbReference>
<keyword evidence="3" id="KW-1185">Reference proteome</keyword>
<evidence type="ECO:0000313" key="2">
    <source>
        <dbReference type="EMBL" id="OAN47045.1"/>
    </source>
</evidence>
<dbReference type="EMBL" id="LWQU01000170">
    <property type="protein sequence ID" value="OAN47045.1"/>
    <property type="molecule type" value="Genomic_DNA"/>
</dbReference>
<dbReference type="Proteomes" id="UP000078543">
    <property type="component" value="Unassembled WGS sequence"/>
</dbReference>
<dbReference type="Pfam" id="PF05170">
    <property type="entry name" value="AsmA"/>
    <property type="match status" value="2"/>
</dbReference>
<dbReference type="GO" id="GO:0005886">
    <property type="term" value="C:plasma membrane"/>
    <property type="evidence" value="ECO:0007669"/>
    <property type="project" value="TreeGrafter"/>
</dbReference>
<evidence type="ECO:0000313" key="3">
    <source>
        <dbReference type="Proteomes" id="UP000078543"/>
    </source>
</evidence>
<organism evidence="2 3">
    <name type="scientific">Magnetospirillum moscoviense</name>
    <dbReference type="NCBI Taxonomy" id="1437059"/>
    <lineage>
        <taxon>Bacteria</taxon>
        <taxon>Pseudomonadati</taxon>
        <taxon>Pseudomonadota</taxon>
        <taxon>Alphaproteobacteria</taxon>
        <taxon>Rhodospirillales</taxon>
        <taxon>Rhodospirillaceae</taxon>
        <taxon>Magnetospirillum</taxon>
    </lineage>
</organism>
<comment type="caution">
    <text evidence="2">The sequence shown here is derived from an EMBL/GenBank/DDBJ whole genome shotgun (WGS) entry which is preliminary data.</text>
</comment>
<dbReference type="RefSeq" id="WP_068503574.1">
    <property type="nucleotide sequence ID" value="NZ_LWQU01000170.1"/>
</dbReference>
<accession>A0A178MG26</accession>
<dbReference type="OrthoDB" id="225437at2"/>
<dbReference type="InterPro" id="IPR052894">
    <property type="entry name" value="AsmA-related"/>
</dbReference>
<dbReference type="STRING" id="1437059.A6A05_15925"/>
<dbReference type="GO" id="GO:0090313">
    <property type="term" value="P:regulation of protein targeting to membrane"/>
    <property type="evidence" value="ECO:0007669"/>
    <property type="project" value="TreeGrafter"/>
</dbReference>
<feature type="domain" description="AsmA" evidence="1">
    <location>
        <begin position="6"/>
        <end position="177"/>
    </location>
</feature>
<feature type="domain" description="AsmA" evidence="1">
    <location>
        <begin position="431"/>
        <end position="553"/>
    </location>
</feature>
<sequence length="669" mass="68683">MRLSTVLKVAVIGGFGIAVLAIAAAKSLDLGRIKTLLVAEVKAATGRDLTINGGLRLRGGLVPALVADGVSLANRPGGSRPDMLRVDRVEAELALLPLLRGDVRVVRVVVSGPDIVLETGADGIGNWVPNPAPASAGKSDKATARFNLREFKIKNARVTLVGADRSGDTYNVHRFSIQPERPGAGPVSVHVVADHSGKTFELTGRLGSLASLGDGKPWPIRLKASGRGIQAALDGTLTAPLAGKGADLKVGLQADEFADLARLAGRSLPPVGPFRLSARLTDAGGPLGLAEIDAALGRRDMVFLSAKGGVRDLWSAHGIELAVAAESDNLAGLSRLVGFDVPSMGPARASAQLRGGVGDWRLSDFKAAVAASELVGEVAWSGGRVPKVSAQLSATALALADFTTPAVRPGEKLEARGAVKGGNGRLVPDWRVPVDLLRSVDADIALHVGTLALGSVRLTDTAVGLRLGGGRFELAPMRAGLAGGALDGSVDLRTNGAVPSVAASLRGMHVEWGRLGHELGLTGSQAARGDFTLALAGRGDDLRAMLAVAEGGLVADVGPGFLPGGDEMSCAVARATVKDGMFQTERGLAVETASHALLGGGTLDLAHETVELTLLPQNRGGRGLILSGPLAEPTLSWRETAPIEADGSVCQMGRGQVKPAKPRSAKPSR</sequence>
<evidence type="ECO:0000259" key="1">
    <source>
        <dbReference type="Pfam" id="PF05170"/>
    </source>
</evidence>
<protein>
    <recommendedName>
        <fullName evidence="1">AsmA domain-containing protein</fullName>
    </recommendedName>
</protein>
<proteinExistence type="predicted"/>
<dbReference type="PANTHER" id="PTHR30441">
    <property type="entry name" value="DUF748 DOMAIN-CONTAINING PROTEIN"/>
    <property type="match status" value="1"/>
</dbReference>
<gene>
    <name evidence="2" type="ORF">A6A05_15925</name>
</gene>
<name>A0A178MG26_9PROT</name>
<dbReference type="AlphaFoldDB" id="A0A178MG26"/>
<dbReference type="PANTHER" id="PTHR30441:SF4">
    <property type="entry name" value="PROTEIN ASMA"/>
    <property type="match status" value="1"/>
</dbReference>
<reference evidence="2 3" key="1">
    <citation type="submission" date="2016-04" db="EMBL/GenBank/DDBJ databases">
        <title>Draft genome sequence of freshwater magnetotactic bacteria Magnetospirillum marisnigri SP-1 and Magnetospirillum moscoviense BB-1.</title>
        <authorList>
            <person name="Koziaeva V."/>
            <person name="Dziuba M.V."/>
            <person name="Ivanov T.M."/>
            <person name="Kuznetsov B."/>
            <person name="Grouzdev D.S."/>
        </authorList>
    </citation>
    <scope>NUCLEOTIDE SEQUENCE [LARGE SCALE GENOMIC DNA]</scope>
    <source>
        <strain evidence="2 3">BB-1</strain>
    </source>
</reference>